<dbReference type="InterPro" id="IPR001254">
    <property type="entry name" value="Trypsin_dom"/>
</dbReference>
<evidence type="ECO:0000256" key="1">
    <source>
        <dbReference type="SAM" id="MobiDB-lite"/>
    </source>
</evidence>
<feature type="domain" description="Peptidase S1" evidence="2">
    <location>
        <begin position="173"/>
        <end position="335"/>
    </location>
</feature>
<dbReference type="Proteomes" id="UP001243856">
    <property type="component" value="Unassembled WGS sequence"/>
</dbReference>
<dbReference type="InterPro" id="IPR043504">
    <property type="entry name" value="Peptidase_S1_PA_chymotrypsin"/>
</dbReference>
<evidence type="ECO:0000313" key="3">
    <source>
        <dbReference type="EMBL" id="MDK4300561.1"/>
    </source>
</evidence>
<dbReference type="InterPro" id="IPR018114">
    <property type="entry name" value="TRYPSIN_HIS"/>
</dbReference>
<dbReference type="SUPFAM" id="SSF50494">
    <property type="entry name" value="Trypsin-like serine proteases"/>
    <property type="match status" value="1"/>
</dbReference>
<reference evidence="3 4" key="1">
    <citation type="submission" date="2023-05" db="EMBL/GenBank/DDBJ databases">
        <title>Metabolic capabilities are highly conserved among human nasal-associated Corynebacterium species in pangenomic analyses.</title>
        <authorList>
            <person name="Tran T.H."/>
            <person name="Roberts A.Q."/>
            <person name="Escapa I.F."/>
            <person name="Gao W."/>
            <person name="Conlan S."/>
            <person name="Kong H."/>
            <person name="Segre J.A."/>
            <person name="Kelly M.S."/>
            <person name="Lemon K.P."/>
        </authorList>
    </citation>
    <scope>NUCLEOTIDE SEQUENCE [LARGE SCALE GENOMIC DNA]</scope>
    <source>
        <strain evidence="3 4">KPL2811</strain>
    </source>
</reference>
<sequence>MLTHTPSAAPARSQKRAGRLLLTACLAAGVLSGTFHLGGESIAAAQSSFGSSNAPWQSFRPAPAPKPAPQPQPAPAPKDPAPQPLPKLPQMPPVQDPAQPEQQPQIVEKITKVPIFSREENIEWHEIGGQKIYAEGEAFQFLENPGKITPGARITNTRLGSYCSVGWIVEKNGEQFILTAGHCGREGDVFSMEDPEGRQYVVGTMTYSEFQNHGDIGRYDKGLIKIDNPAMVDARVQLFWKNQQMTTATVQDTNWTEEHKPRLCRMGARTGLSCGPYYGLGADGQLIYNAISLPGDSGGPVFATHNGNVFPVGIVSGGLKEDAIHQVTQPIAQFLNDGGYRLL</sequence>
<dbReference type="Pfam" id="PF00089">
    <property type="entry name" value="Trypsin"/>
    <property type="match status" value="1"/>
</dbReference>
<feature type="region of interest" description="Disordered" evidence="1">
    <location>
        <begin position="50"/>
        <end position="104"/>
    </location>
</feature>
<organism evidence="3 4">
    <name type="scientific">Corynebacterium propinquum</name>
    <dbReference type="NCBI Taxonomy" id="43769"/>
    <lineage>
        <taxon>Bacteria</taxon>
        <taxon>Bacillati</taxon>
        <taxon>Actinomycetota</taxon>
        <taxon>Actinomycetes</taxon>
        <taxon>Mycobacteriales</taxon>
        <taxon>Corynebacteriaceae</taxon>
        <taxon>Corynebacterium</taxon>
    </lineage>
</organism>
<feature type="compositionally biased region" description="Pro residues" evidence="1">
    <location>
        <begin position="62"/>
        <end position="95"/>
    </location>
</feature>
<keyword evidence="4" id="KW-1185">Reference proteome</keyword>
<evidence type="ECO:0000313" key="4">
    <source>
        <dbReference type="Proteomes" id="UP001243856"/>
    </source>
</evidence>
<dbReference type="PROSITE" id="PS00134">
    <property type="entry name" value="TRYPSIN_HIS"/>
    <property type="match status" value="1"/>
</dbReference>
<dbReference type="InterPro" id="IPR009003">
    <property type="entry name" value="Peptidase_S1_PA"/>
</dbReference>
<evidence type="ECO:0000259" key="2">
    <source>
        <dbReference type="Pfam" id="PF00089"/>
    </source>
</evidence>
<comment type="caution">
    <text evidence="3">The sequence shown here is derived from an EMBL/GenBank/DDBJ whole genome shotgun (WGS) entry which is preliminary data.</text>
</comment>
<accession>A0ABT7G1F7</accession>
<dbReference type="RefSeq" id="WP_259817039.1">
    <property type="nucleotide sequence ID" value="NZ_JALXON010000024.1"/>
</dbReference>
<proteinExistence type="predicted"/>
<dbReference type="CDD" id="cd21112">
    <property type="entry name" value="alphaLP-like"/>
    <property type="match status" value="1"/>
</dbReference>
<protein>
    <submittedName>
        <fullName evidence="3">S1 family peptidase</fullName>
    </submittedName>
</protein>
<dbReference type="EMBL" id="JASNVK010000006">
    <property type="protein sequence ID" value="MDK4300561.1"/>
    <property type="molecule type" value="Genomic_DNA"/>
</dbReference>
<name>A0ABT7G1F7_9CORY</name>
<dbReference type="Gene3D" id="2.40.10.10">
    <property type="entry name" value="Trypsin-like serine proteases"/>
    <property type="match status" value="2"/>
</dbReference>
<gene>
    <name evidence="3" type="ORF">QPX45_04755</name>
</gene>